<evidence type="ECO:0000313" key="9">
    <source>
        <dbReference type="EMBL" id="GAM40716.1"/>
    </source>
</evidence>
<comment type="similarity">
    <text evidence="6">Belongs to the major facilitator superfamily. Allantoate permease family.</text>
</comment>
<dbReference type="PROSITE" id="PS50850">
    <property type="entry name" value="MFS"/>
    <property type="match status" value="1"/>
</dbReference>
<feature type="domain" description="Major facilitator superfamily (MFS) profile" evidence="8">
    <location>
        <begin position="64"/>
        <end position="474"/>
    </location>
</feature>
<evidence type="ECO:0000256" key="5">
    <source>
        <dbReference type="ARBA" id="ARBA00023136"/>
    </source>
</evidence>
<reference evidence="10" key="1">
    <citation type="journal article" date="2015" name="Genome Announc.">
        <title>Draft genome sequence of Talaromyces cellulolyticus strain Y-94, a source of lignocellulosic biomass-degrading enzymes.</title>
        <authorList>
            <person name="Fujii T."/>
            <person name="Koike H."/>
            <person name="Sawayama S."/>
            <person name="Yano S."/>
            <person name="Inoue H."/>
        </authorList>
    </citation>
    <scope>NUCLEOTIDE SEQUENCE [LARGE SCALE GENOMIC DNA]</scope>
    <source>
        <strain evidence="10">Y-94</strain>
    </source>
</reference>
<dbReference type="FunFam" id="1.20.1250.20:FF:000064">
    <property type="entry name" value="MFS allantoate transporter"/>
    <property type="match status" value="1"/>
</dbReference>
<feature type="transmembrane region" description="Helical" evidence="7">
    <location>
        <begin position="448"/>
        <end position="469"/>
    </location>
</feature>
<dbReference type="InterPro" id="IPR020846">
    <property type="entry name" value="MFS_dom"/>
</dbReference>
<dbReference type="AlphaFoldDB" id="A0A6N4SLW8"/>
<keyword evidence="2" id="KW-0813">Transport</keyword>
<accession>A0A6N4SLW8</accession>
<feature type="transmembrane region" description="Helical" evidence="7">
    <location>
        <begin position="326"/>
        <end position="349"/>
    </location>
</feature>
<evidence type="ECO:0000259" key="8">
    <source>
        <dbReference type="PROSITE" id="PS50850"/>
    </source>
</evidence>
<evidence type="ECO:0000256" key="3">
    <source>
        <dbReference type="ARBA" id="ARBA00022692"/>
    </source>
</evidence>
<dbReference type="GO" id="GO:0022857">
    <property type="term" value="F:transmembrane transporter activity"/>
    <property type="evidence" value="ECO:0007669"/>
    <property type="project" value="InterPro"/>
</dbReference>
<dbReference type="GO" id="GO:0016020">
    <property type="term" value="C:membrane"/>
    <property type="evidence" value="ECO:0007669"/>
    <property type="project" value="UniProtKB-SubCell"/>
</dbReference>
<proteinExistence type="inferred from homology"/>
<dbReference type="PANTHER" id="PTHR43791">
    <property type="entry name" value="PERMEASE-RELATED"/>
    <property type="match status" value="1"/>
</dbReference>
<keyword evidence="10" id="KW-1185">Reference proteome</keyword>
<dbReference type="InterPro" id="IPR011701">
    <property type="entry name" value="MFS"/>
</dbReference>
<feature type="transmembrane region" description="Helical" evidence="7">
    <location>
        <begin position="355"/>
        <end position="372"/>
    </location>
</feature>
<feature type="transmembrane region" description="Helical" evidence="7">
    <location>
        <begin position="131"/>
        <end position="148"/>
    </location>
</feature>
<dbReference type="SUPFAM" id="SSF103473">
    <property type="entry name" value="MFS general substrate transporter"/>
    <property type="match status" value="1"/>
</dbReference>
<evidence type="ECO:0000256" key="4">
    <source>
        <dbReference type="ARBA" id="ARBA00022989"/>
    </source>
</evidence>
<dbReference type="Gene3D" id="1.20.1250.20">
    <property type="entry name" value="MFS general substrate transporter like domains"/>
    <property type="match status" value="2"/>
</dbReference>
<protein>
    <recommendedName>
        <fullName evidence="8">Major facilitator superfamily (MFS) profile domain-containing protein</fullName>
    </recommendedName>
</protein>
<dbReference type="Proteomes" id="UP000053095">
    <property type="component" value="Unassembled WGS sequence"/>
</dbReference>
<feature type="transmembrane region" description="Helical" evidence="7">
    <location>
        <begin position="193"/>
        <end position="211"/>
    </location>
</feature>
<dbReference type="PANTHER" id="PTHR43791:SF103">
    <property type="entry name" value="MAJOR FACILITATOR SUPERFAMILY (MFS) PROFILE DOMAIN-CONTAINING PROTEIN-RELATED"/>
    <property type="match status" value="1"/>
</dbReference>
<feature type="transmembrane region" description="Helical" evidence="7">
    <location>
        <begin position="223"/>
        <end position="242"/>
    </location>
</feature>
<comment type="subcellular location">
    <subcellularLocation>
        <location evidence="1">Membrane</location>
        <topology evidence="1">Multi-pass membrane protein</topology>
    </subcellularLocation>
</comment>
<dbReference type="InterPro" id="IPR036259">
    <property type="entry name" value="MFS_trans_sf"/>
</dbReference>
<keyword evidence="3 7" id="KW-0812">Transmembrane</keyword>
<sequence>MSANYERMADEPAGNLKDTKHVLDVTVADADDALRALGDFQYQLQEPLSPQEDLRILRKVDMCLIPLLFFSYLFQYLDKQAMGYSAILGLRTDLHLVGQDYSWASSIFYFGYLIASGLVAVLIVRLPVGRFMSGSMGVWAAILMLTVLTKNASGLWAARFFLGFVESAIAPSMSLIISMWYKRSEQPIRQAAWFMGNVLGGLVGGLLGYGIGHVDSIAPWKALFLLFGGITLAWSILCWFLIPDSPLNAWFLSKEDQVKAIERVQDNLTGIKNHHVKRYQVVEALLDPKTWLLALFQFTQNVPNGGAGSFASIVVEGFGFSRLNTLLVQMIATAYQVFFLVLSALGSTYLKNTRTYWMTLNTVVALVGTVMIRQIPSEHIWARFAGYCFIIVFSANFPLTMVMITSNTAGFTKKATTTAVVFVAYCAGNIVGPQIMFADEAPSYPSGFAGMLVCFACSAIISMVLRFYLVWENKKRDAIGEAPDVVEIDGVPVPASSLNLIDKTDREIHQFRYVY</sequence>
<keyword evidence="5 7" id="KW-0472">Membrane</keyword>
<evidence type="ECO:0000313" key="10">
    <source>
        <dbReference type="Proteomes" id="UP000053095"/>
    </source>
</evidence>
<evidence type="ECO:0000256" key="6">
    <source>
        <dbReference type="ARBA" id="ARBA00037968"/>
    </source>
</evidence>
<dbReference type="Pfam" id="PF07690">
    <property type="entry name" value="MFS_1"/>
    <property type="match status" value="1"/>
</dbReference>
<evidence type="ECO:0000256" key="7">
    <source>
        <dbReference type="SAM" id="Phobius"/>
    </source>
</evidence>
<comment type="caution">
    <text evidence="9">The sequence shown here is derived from an EMBL/GenBank/DDBJ whole genome shotgun (WGS) entry which is preliminary data.</text>
</comment>
<name>A0A6N4SLW8_TALPI</name>
<evidence type="ECO:0000256" key="2">
    <source>
        <dbReference type="ARBA" id="ARBA00022448"/>
    </source>
</evidence>
<feature type="transmembrane region" description="Helical" evidence="7">
    <location>
        <begin position="101"/>
        <end position="124"/>
    </location>
</feature>
<gene>
    <name evidence="9" type="ORF">TCE0_039f13278</name>
</gene>
<feature type="transmembrane region" description="Helical" evidence="7">
    <location>
        <begin position="160"/>
        <end position="181"/>
    </location>
</feature>
<keyword evidence="4 7" id="KW-1133">Transmembrane helix</keyword>
<evidence type="ECO:0000256" key="1">
    <source>
        <dbReference type="ARBA" id="ARBA00004141"/>
    </source>
</evidence>
<dbReference type="EMBL" id="DF933835">
    <property type="protein sequence ID" value="GAM40716.1"/>
    <property type="molecule type" value="Genomic_DNA"/>
</dbReference>
<feature type="transmembrane region" description="Helical" evidence="7">
    <location>
        <begin position="384"/>
        <end position="404"/>
    </location>
</feature>
<organism evidence="9 10">
    <name type="scientific">Talaromyces pinophilus</name>
    <name type="common">Penicillium pinophilum</name>
    <dbReference type="NCBI Taxonomy" id="128442"/>
    <lineage>
        <taxon>Eukaryota</taxon>
        <taxon>Fungi</taxon>
        <taxon>Dikarya</taxon>
        <taxon>Ascomycota</taxon>
        <taxon>Pezizomycotina</taxon>
        <taxon>Eurotiomycetes</taxon>
        <taxon>Eurotiomycetidae</taxon>
        <taxon>Eurotiales</taxon>
        <taxon>Trichocomaceae</taxon>
        <taxon>Talaromyces</taxon>
        <taxon>Talaromyces sect. Talaromyces</taxon>
    </lineage>
</organism>